<reference evidence="1" key="2">
    <citation type="journal article" date="2015" name="Data Brief">
        <title>Shoot transcriptome of the giant reed, Arundo donax.</title>
        <authorList>
            <person name="Barrero R.A."/>
            <person name="Guerrero F.D."/>
            <person name="Moolhuijzen P."/>
            <person name="Goolsby J.A."/>
            <person name="Tidwell J."/>
            <person name="Bellgard S.E."/>
            <person name="Bellgard M.I."/>
        </authorList>
    </citation>
    <scope>NUCLEOTIDE SEQUENCE</scope>
    <source>
        <tissue evidence="1">Shoot tissue taken approximately 20 cm above the soil surface</tissue>
    </source>
</reference>
<reference evidence="1" key="1">
    <citation type="submission" date="2014-09" db="EMBL/GenBank/DDBJ databases">
        <authorList>
            <person name="Magalhaes I.L.F."/>
            <person name="Oliveira U."/>
            <person name="Santos F.R."/>
            <person name="Vidigal T.H.D.A."/>
            <person name="Brescovit A.D."/>
            <person name="Santos A.J."/>
        </authorList>
    </citation>
    <scope>NUCLEOTIDE SEQUENCE</scope>
    <source>
        <tissue evidence="1">Shoot tissue taken approximately 20 cm above the soil surface</tissue>
    </source>
</reference>
<dbReference type="EMBL" id="GBRH01251602">
    <property type="protein sequence ID" value="JAD46293.1"/>
    <property type="molecule type" value="Transcribed_RNA"/>
</dbReference>
<name>A0A0A9A8N0_ARUDO</name>
<sequence>MELSMGTTSAHEPWMAPQPCEGPGMVIRMARFARNRIKVHHRQRSELGVSLLEPAIGL</sequence>
<dbReference type="AlphaFoldDB" id="A0A0A9A8N0"/>
<accession>A0A0A9A8N0</accession>
<protein>
    <submittedName>
        <fullName evidence="1">Uncharacterized protein</fullName>
    </submittedName>
</protein>
<evidence type="ECO:0000313" key="1">
    <source>
        <dbReference type="EMBL" id="JAD46293.1"/>
    </source>
</evidence>
<proteinExistence type="predicted"/>
<organism evidence="1">
    <name type="scientific">Arundo donax</name>
    <name type="common">Giant reed</name>
    <name type="synonym">Donax arundinaceus</name>
    <dbReference type="NCBI Taxonomy" id="35708"/>
    <lineage>
        <taxon>Eukaryota</taxon>
        <taxon>Viridiplantae</taxon>
        <taxon>Streptophyta</taxon>
        <taxon>Embryophyta</taxon>
        <taxon>Tracheophyta</taxon>
        <taxon>Spermatophyta</taxon>
        <taxon>Magnoliopsida</taxon>
        <taxon>Liliopsida</taxon>
        <taxon>Poales</taxon>
        <taxon>Poaceae</taxon>
        <taxon>PACMAD clade</taxon>
        <taxon>Arundinoideae</taxon>
        <taxon>Arundineae</taxon>
        <taxon>Arundo</taxon>
    </lineage>
</organism>